<sequence length="201" mass="22788">MKIEFVFDIVYPMSYVAFQKLKKNWNQQTASRIELLPVQVVPEIPEQGLDILNYLTEKYGSVAAQRKLEMTKFAAYSEDVVVDIEHMKRMPNSKLAHQAILALDNTLDQFALTQALFHALFAHGKDIANPEVLKQIIEGIGLDGAHLLRSIQHKDIADHQQEVTRYVKSLGGHPIPYFIVDGKISDETFSTQELKKILQAS</sequence>
<dbReference type="RefSeq" id="WP_166325560.1">
    <property type="nucleotide sequence ID" value="NZ_CP049916.1"/>
</dbReference>
<dbReference type="Gene3D" id="3.40.30.10">
    <property type="entry name" value="Glutaredoxin"/>
    <property type="match status" value="1"/>
</dbReference>
<dbReference type="SUPFAM" id="SSF52833">
    <property type="entry name" value="Thioredoxin-like"/>
    <property type="match status" value="1"/>
</dbReference>
<evidence type="ECO:0000259" key="1">
    <source>
        <dbReference type="Pfam" id="PF01323"/>
    </source>
</evidence>
<organism evidence="2 3">
    <name type="scientific">Acinetobacter lanii</name>
    <dbReference type="NCBI Taxonomy" id="2715163"/>
    <lineage>
        <taxon>Bacteria</taxon>
        <taxon>Pseudomonadati</taxon>
        <taxon>Pseudomonadota</taxon>
        <taxon>Gammaproteobacteria</taxon>
        <taxon>Moraxellales</taxon>
        <taxon>Moraxellaceae</taxon>
        <taxon>Acinetobacter</taxon>
    </lineage>
</organism>
<gene>
    <name evidence="2" type="ORF">G8D99_10580</name>
</gene>
<dbReference type="Proteomes" id="UP000501939">
    <property type="component" value="Chromosome"/>
</dbReference>
<keyword evidence="3" id="KW-1185">Reference proteome</keyword>
<dbReference type="Pfam" id="PF01323">
    <property type="entry name" value="DSBA"/>
    <property type="match status" value="1"/>
</dbReference>
<dbReference type="InterPro" id="IPR036249">
    <property type="entry name" value="Thioredoxin-like_sf"/>
</dbReference>
<name>A0A6G8S5P1_9GAMM</name>
<dbReference type="GO" id="GO:0016491">
    <property type="term" value="F:oxidoreductase activity"/>
    <property type="evidence" value="ECO:0007669"/>
    <property type="project" value="InterPro"/>
</dbReference>
<dbReference type="KEGG" id="alj:G8D99_10580"/>
<accession>A0A6G8S5P1</accession>
<evidence type="ECO:0000313" key="3">
    <source>
        <dbReference type="Proteomes" id="UP000501939"/>
    </source>
</evidence>
<proteinExistence type="predicted"/>
<feature type="domain" description="DSBA-like thioredoxin" evidence="1">
    <location>
        <begin position="3"/>
        <end position="198"/>
    </location>
</feature>
<dbReference type="InterPro" id="IPR001853">
    <property type="entry name" value="DSBA-like_thioredoxin_dom"/>
</dbReference>
<dbReference type="AlphaFoldDB" id="A0A6G8S5P1"/>
<reference evidence="2 3" key="1">
    <citation type="submission" date="2020-03" db="EMBL/GenBank/DDBJ databases">
        <authorList>
            <person name="Zhu W."/>
        </authorList>
    </citation>
    <scope>NUCLEOTIDE SEQUENCE [LARGE SCALE GENOMIC DNA]</scope>
    <source>
        <strain evidence="2 3">185</strain>
    </source>
</reference>
<evidence type="ECO:0000313" key="2">
    <source>
        <dbReference type="EMBL" id="QIO09420.1"/>
    </source>
</evidence>
<protein>
    <submittedName>
        <fullName evidence="2">Disulfide bond formation protein DsbA</fullName>
    </submittedName>
</protein>
<dbReference type="EMBL" id="CP049916">
    <property type="protein sequence ID" value="QIO09420.1"/>
    <property type="molecule type" value="Genomic_DNA"/>
</dbReference>